<dbReference type="Proteomes" id="UP000275356">
    <property type="component" value="Unassembled WGS sequence"/>
</dbReference>
<comment type="caution">
    <text evidence="1">The sequence shown here is derived from an EMBL/GenBank/DDBJ whole genome shotgun (WGS) entry which is preliminary data.</text>
</comment>
<protein>
    <recommendedName>
        <fullName evidence="3">Tail assembly chaperone</fullName>
    </recommendedName>
</protein>
<dbReference type="EMBL" id="RKHQ01000001">
    <property type="protein sequence ID" value="ROR95517.1"/>
    <property type="molecule type" value="Genomic_DNA"/>
</dbReference>
<gene>
    <name evidence="1" type="ORF">EDD28_0073</name>
</gene>
<dbReference type="RefSeq" id="WP_123737828.1">
    <property type="nucleotide sequence ID" value="NZ_RKHQ01000001.1"/>
</dbReference>
<proteinExistence type="predicted"/>
<keyword evidence="2" id="KW-1185">Reference proteome</keyword>
<evidence type="ECO:0000313" key="2">
    <source>
        <dbReference type="Proteomes" id="UP000275356"/>
    </source>
</evidence>
<evidence type="ECO:0000313" key="1">
    <source>
        <dbReference type="EMBL" id="ROR95517.1"/>
    </source>
</evidence>
<evidence type="ECO:0008006" key="3">
    <source>
        <dbReference type="Google" id="ProtNLM"/>
    </source>
</evidence>
<sequence>MKITFDDLTKKADEAFPPLEIELEGLGALRLEHPLALDDEGRATLSAALSALLPGEAADDDSDEAEGDAADQDEVELFYAFIKAATEDEAQVDHLRSLVGRRTTVLAAIVNFYVETVNPGEASASQS</sequence>
<name>A0A3N2D6W4_9MICO</name>
<dbReference type="AlphaFoldDB" id="A0A3N2D6W4"/>
<organism evidence="1 2">
    <name type="scientific">Salana multivorans</name>
    <dbReference type="NCBI Taxonomy" id="120377"/>
    <lineage>
        <taxon>Bacteria</taxon>
        <taxon>Bacillati</taxon>
        <taxon>Actinomycetota</taxon>
        <taxon>Actinomycetes</taxon>
        <taxon>Micrococcales</taxon>
        <taxon>Beutenbergiaceae</taxon>
        <taxon>Salana</taxon>
    </lineage>
</organism>
<reference evidence="1 2" key="1">
    <citation type="submission" date="2018-11" db="EMBL/GenBank/DDBJ databases">
        <title>Sequencing the genomes of 1000 actinobacteria strains.</title>
        <authorList>
            <person name="Klenk H.-P."/>
        </authorList>
    </citation>
    <scope>NUCLEOTIDE SEQUENCE [LARGE SCALE GENOMIC DNA]</scope>
    <source>
        <strain evidence="1 2">DSM 13521</strain>
    </source>
</reference>
<accession>A0A3N2D6W4</accession>